<protein>
    <recommendedName>
        <fullName evidence="3">histidine kinase</fullName>
        <ecNumber evidence="3">2.7.13.3</ecNumber>
    </recommendedName>
</protein>
<name>A0A437MGF9_9PROT</name>
<dbReference type="EC" id="2.7.13.3" evidence="3"/>
<evidence type="ECO:0000256" key="6">
    <source>
        <dbReference type="ARBA" id="ARBA00022692"/>
    </source>
</evidence>
<evidence type="ECO:0000256" key="4">
    <source>
        <dbReference type="ARBA" id="ARBA00022553"/>
    </source>
</evidence>
<sequence length="442" mass="47997">MGRAARHAATARAARSHPRGCPWRGQVGRPQARRRPAARAETGHASRRMLCRSDRRLYSQGKSGRSWRSAAASASSARATAPRSRKSVRLTCVMVPERLGVQADLAEGSRPAPMHRLLRMSPLRQRPLAGYSFGLLCFIVAFAVRYWAGPTMGNLPFVTFFLASLTTTVVAGWRPAVLVIALSFFASWYFFLHPYASFALPWPQGYIALAFFLAVSGTETAVLAFLHRALEQLAQERERVEKLLNHEKHLYHELQHRVANGIQSLASILSIQAATIADAEDAEMALTDAATRLRGVAAVHRQLHDPALATASFGSVLHGLARDMLDNAGLQAVRLDVSVTSPPPDQDSATTLAMVALEATSNAIKHAFAQRDTGQLTITLRREGALLALCVADDGPGPGPMRDGSLGMTIMEGFAERFGGRVSLTAQPQGGSLLRLEMPLRR</sequence>
<proteinExistence type="predicted"/>
<evidence type="ECO:0000256" key="9">
    <source>
        <dbReference type="ARBA" id="ARBA00022840"/>
    </source>
</evidence>
<dbReference type="GO" id="GO:0016020">
    <property type="term" value="C:membrane"/>
    <property type="evidence" value="ECO:0007669"/>
    <property type="project" value="UniProtKB-SubCell"/>
</dbReference>
<feature type="region of interest" description="Disordered" evidence="14">
    <location>
        <begin position="1"/>
        <end position="46"/>
    </location>
</feature>
<dbReference type="Gene3D" id="1.20.120.620">
    <property type="entry name" value="Backbone structure of the membrane domain of e. Coli histidine kinase receptor kdpd"/>
    <property type="match status" value="1"/>
</dbReference>
<evidence type="ECO:0000256" key="5">
    <source>
        <dbReference type="ARBA" id="ARBA00022679"/>
    </source>
</evidence>
<keyword evidence="18" id="KW-1185">Reference proteome</keyword>
<feature type="transmembrane region" description="Helical" evidence="15">
    <location>
        <begin position="206"/>
        <end position="226"/>
    </location>
</feature>
<dbReference type="AlphaFoldDB" id="A0A437MGF9"/>
<evidence type="ECO:0000256" key="12">
    <source>
        <dbReference type="ARBA" id="ARBA00023136"/>
    </source>
</evidence>
<evidence type="ECO:0000256" key="8">
    <source>
        <dbReference type="ARBA" id="ARBA00022777"/>
    </source>
</evidence>
<dbReference type="PROSITE" id="PS50109">
    <property type="entry name" value="HIS_KIN"/>
    <property type="match status" value="1"/>
</dbReference>
<keyword evidence="12 15" id="KW-0472">Membrane</keyword>
<feature type="domain" description="Histidine kinase" evidence="16">
    <location>
        <begin position="253"/>
        <end position="442"/>
    </location>
</feature>
<dbReference type="Pfam" id="PF07568">
    <property type="entry name" value="HisKA_2"/>
    <property type="match status" value="1"/>
</dbReference>
<dbReference type="Pfam" id="PF02518">
    <property type="entry name" value="HATPase_c"/>
    <property type="match status" value="1"/>
</dbReference>
<keyword evidence="6 15" id="KW-0812">Transmembrane</keyword>
<evidence type="ECO:0000256" key="13">
    <source>
        <dbReference type="SAM" id="Coils"/>
    </source>
</evidence>
<keyword evidence="8" id="KW-0418">Kinase</keyword>
<dbReference type="InterPro" id="IPR003594">
    <property type="entry name" value="HATPase_dom"/>
</dbReference>
<dbReference type="Gene3D" id="3.30.565.10">
    <property type="entry name" value="Histidine kinase-like ATPase, C-terminal domain"/>
    <property type="match status" value="1"/>
</dbReference>
<keyword evidence="10 15" id="KW-1133">Transmembrane helix</keyword>
<comment type="catalytic activity">
    <reaction evidence="1">
        <text>ATP + protein L-histidine = ADP + protein N-phospho-L-histidine.</text>
        <dbReference type="EC" id="2.7.13.3"/>
    </reaction>
</comment>
<organism evidence="17 18">
    <name type="scientific">Rhodovarius crocodyli</name>
    <dbReference type="NCBI Taxonomy" id="1979269"/>
    <lineage>
        <taxon>Bacteria</taxon>
        <taxon>Pseudomonadati</taxon>
        <taxon>Pseudomonadota</taxon>
        <taxon>Alphaproteobacteria</taxon>
        <taxon>Acetobacterales</taxon>
        <taxon>Roseomonadaceae</taxon>
        <taxon>Rhodovarius</taxon>
    </lineage>
</organism>
<dbReference type="Proteomes" id="UP000282957">
    <property type="component" value="Unassembled WGS sequence"/>
</dbReference>
<reference evidence="17 18" key="1">
    <citation type="submission" date="2019-01" db="EMBL/GenBank/DDBJ databases">
        <authorList>
            <person name="Chen W.-M."/>
        </authorList>
    </citation>
    <scope>NUCLEOTIDE SEQUENCE [LARGE SCALE GENOMIC DNA]</scope>
    <source>
        <strain evidence="17 18">CCP-6</strain>
    </source>
</reference>
<dbReference type="PANTHER" id="PTHR41523:SF8">
    <property type="entry name" value="ETHYLENE RESPONSE SENSOR PROTEIN"/>
    <property type="match status" value="1"/>
</dbReference>
<comment type="subcellular location">
    <subcellularLocation>
        <location evidence="2">Membrane</location>
        <topology evidence="2">Multi-pass membrane protein</topology>
    </subcellularLocation>
</comment>
<dbReference type="SUPFAM" id="SSF55874">
    <property type="entry name" value="ATPase domain of HSP90 chaperone/DNA topoisomerase II/histidine kinase"/>
    <property type="match status" value="1"/>
</dbReference>
<evidence type="ECO:0000256" key="7">
    <source>
        <dbReference type="ARBA" id="ARBA00022741"/>
    </source>
</evidence>
<feature type="transmembrane region" description="Helical" evidence="15">
    <location>
        <begin position="180"/>
        <end position="200"/>
    </location>
</feature>
<dbReference type="GO" id="GO:0004673">
    <property type="term" value="F:protein histidine kinase activity"/>
    <property type="evidence" value="ECO:0007669"/>
    <property type="project" value="UniProtKB-EC"/>
</dbReference>
<dbReference type="PANTHER" id="PTHR41523">
    <property type="entry name" value="TWO-COMPONENT SYSTEM SENSOR PROTEIN"/>
    <property type="match status" value="1"/>
</dbReference>
<keyword evidence="5" id="KW-0808">Transferase</keyword>
<evidence type="ECO:0000256" key="3">
    <source>
        <dbReference type="ARBA" id="ARBA00012438"/>
    </source>
</evidence>
<evidence type="ECO:0000259" key="16">
    <source>
        <dbReference type="PROSITE" id="PS50109"/>
    </source>
</evidence>
<comment type="caution">
    <text evidence="17">The sequence shown here is derived from an EMBL/GenBank/DDBJ whole genome shotgun (WGS) entry which is preliminary data.</text>
</comment>
<evidence type="ECO:0000256" key="1">
    <source>
        <dbReference type="ARBA" id="ARBA00000085"/>
    </source>
</evidence>
<dbReference type="InterPro" id="IPR025201">
    <property type="entry name" value="KdpD_TM"/>
</dbReference>
<evidence type="ECO:0000256" key="15">
    <source>
        <dbReference type="SAM" id="Phobius"/>
    </source>
</evidence>
<keyword evidence="13" id="KW-0175">Coiled coil</keyword>
<keyword evidence="11" id="KW-0902">Two-component regulatory system</keyword>
<dbReference type="InterPro" id="IPR036890">
    <property type="entry name" value="HATPase_C_sf"/>
</dbReference>
<feature type="transmembrane region" description="Helical" evidence="15">
    <location>
        <begin position="128"/>
        <end position="148"/>
    </location>
</feature>
<dbReference type="EMBL" id="SACL01000003">
    <property type="protein sequence ID" value="RVT96734.1"/>
    <property type="molecule type" value="Genomic_DNA"/>
</dbReference>
<dbReference type="Pfam" id="PF13493">
    <property type="entry name" value="DUF4118"/>
    <property type="match status" value="1"/>
</dbReference>
<dbReference type="SMART" id="SM00387">
    <property type="entry name" value="HATPase_c"/>
    <property type="match status" value="1"/>
</dbReference>
<dbReference type="GO" id="GO:0005524">
    <property type="term" value="F:ATP binding"/>
    <property type="evidence" value="ECO:0007669"/>
    <property type="project" value="UniProtKB-KW"/>
</dbReference>
<evidence type="ECO:0000313" key="18">
    <source>
        <dbReference type="Proteomes" id="UP000282957"/>
    </source>
</evidence>
<gene>
    <name evidence="17" type="ORF">EOD42_09990</name>
</gene>
<dbReference type="InterPro" id="IPR038318">
    <property type="entry name" value="KdpD_sf"/>
</dbReference>
<dbReference type="InterPro" id="IPR005467">
    <property type="entry name" value="His_kinase_dom"/>
</dbReference>
<feature type="coiled-coil region" evidence="13">
    <location>
        <begin position="223"/>
        <end position="250"/>
    </location>
</feature>
<evidence type="ECO:0000256" key="2">
    <source>
        <dbReference type="ARBA" id="ARBA00004141"/>
    </source>
</evidence>
<dbReference type="OrthoDB" id="7991996at2"/>
<keyword evidence="4" id="KW-0597">Phosphoprotein</keyword>
<evidence type="ECO:0000256" key="14">
    <source>
        <dbReference type="SAM" id="MobiDB-lite"/>
    </source>
</evidence>
<evidence type="ECO:0000256" key="10">
    <source>
        <dbReference type="ARBA" id="ARBA00022989"/>
    </source>
</evidence>
<accession>A0A437MGF9</accession>
<keyword evidence="9" id="KW-0067">ATP-binding</keyword>
<keyword evidence="7" id="KW-0547">Nucleotide-binding</keyword>
<dbReference type="InterPro" id="IPR011495">
    <property type="entry name" value="Sig_transdc_His_kin_sub2_dim/P"/>
</dbReference>
<dbReference type="GO" id="GO:0000160">
    <property type="term" value="P:phosphorelay signal transduction system"/>
    <property type="evidence" value="ECO:0007669"/>
    <property type="project" value="UniProtKB-KW"/>
</dbReference>
<evidence type="ECO:0000313" key="17">
    <source>
        <dbReference type="EMBL" id="RVT96734.1"/>
    </source>
</evidence>
<evidence type="ECO:0000256" key="11">
    <source>
        <dbReference type="ARBA" id="ARBA00023012"/>
    </source>
</evidence>